<sequence>MSTNLLIWIILAPLIGAILNGGLYFYSIKKQKISEIYFAAIGTVTPFIAFIITLCLFLNMVSENIVYNQYLFTWLNIGYLNIDMALLGDNLSIFMSMFVTFVGWLIHIYAVGYMRGDEGFGKFFAYFNLFLASMLILVLADNPIILFIGWEGVGVCSYLLIKFYYGSKENVEAANKAFIVNRVGDFGFLLGVAALFFALGQVDLSFASIEANLSNASNGWLIIAGILLFIGAMGKSAQIPLYTWLPDAMAGPTPISALIHAATMVTAGVYMVARFHFLYSGIEEIGIFIAYIGAFSALLAAIIATRQTDIKKILAYSTMSQLGYMFIAVGLGFYASGLFHVFTHAFFKAMLFMGAGGVIIALHHEQNIFNIAKHRAKLPIISATFLIGVIAISGIPPFSGFFSKDTILAAAFQEGQYLIYGLALFTAFLTAFYMFRLYFIVFVAPNKSGHEDYVYTSRTITFPLVILAIGAVGAGFLNFPAVFGGSHLVDTWLSSLNSKAITLSHSTEYILMALSVIVAASGIFIAYKKYANYDLDKPELERGFIGRKLYVDELYDLLFVKSTKALSRFIDKVVDDKIIDAFIMKSSTNFVEIGKKVALIQNANVRFYAAFMLIGMACIFVYLYISLGL</sequence>
<feature type="domain" description="NADH:quinone oxidoreductase/Mrp antiporter transmembrane" evidence="7">
    <location>
        <begin position="140"/>
        <end position="430"/>
    </location>
</feature>
<dbReference type="InterPro" id="IPR003945">
    <property type="entry name" value="NU5C-like"/>
</dbReference>
<feature type="transmembrane region" description="Helical" evidence="6">
    <location>
        <begin position="186"/>
        <end position="207"/>
    </location>
</feature>
<dbReference type="GO" id="GO:0003954">
    <property type="term" value="F:NADH dehydrogenase activity"/>
    <property type="evidence" value="ECO:0007669"/>
    <property type="project" value="TreeGrafter"/>
</dbReference>
<dbReference type="Proteomes" id="UP000245014">
    <property type="component" value="Unassembled WGS sequence"/>
</dbReference>
<dbReference type="AlphaFoldDB" id="A0A2U2C1P9"/>
<feature type="transmembrane region" description="Helical" evidence="6">
    <location>
        <begin position="219"/>
        <end position="245"/>
    </location>
</feature>
<comment type="caution">
    <text evidence="9">The sequence shown here is derived from an EMBL/GenBank/DDBJ whole genome shotgun (WGS) entry which is preliminary data.</text>
</comment>
<protein>
    <submittedName>
        <fullName evidence="9">NADH-quinone oxidoreductase subunit L</fullName>
    </submittedName>
</protein>
<keyword evidence="3 6" id="KW-1133">Transmembrane helix</keyword>
<reference evidence="9 10" key="1">
    <citation type="submission" date="2018-05" db="EMBL/GenBank/DDBJ databases">
        <title>Antimicrobial susceptibility testing and genomic analysis of Arcobacter skirrowii strains and one Arcobacter butzleri isolated from German poultry farms.</title>
        <authorList>
            <person name="Haenel I."/>
            <person name="Hotzel H."/>
            <person name="Tomaso H."/>
            <person name="Busch A."/>
        </authorList>
    </citation>
    <scope>NUCLEOTIDE SEQUENCE [LARGE SCALE GENOMIC DNA]</scope>
    <source>
        <strain evidence="10">v</strain>
    </source>
</reference>
<dbReference type="InterPro" id="IPR001750">
    <property type="entry name" value="ND/Mrp_TM"/>
</dbReference>
<gene>
    <name evidence="9" type="ORF">DF188_03850</name>
</gene>
<feature type="transmembrane region" description="Helical" evidence="6">
    <location>
        <begin position="123"/>
        <end position="140"/>
    </location>
</feature>
<proteinExistence type="predicted"/>
<dbReference type="EMBL" id="QEYI01000002">
    <property type="protein sequence ID" value="PWE22255.1"/>
    <property type="molecule type" value="Genomic_DNA"/>
</dbReference>
<feature type="transmembrane region" description="Helical" evidence="6">
    <location>
        <begin position="38"/>
        <end position="61"/>
    </location>
</feature>
<dbReference type="STRING" id="28200.GCA_001572935_00539"/>
<dbReference type="Pfam" id="PF00662">
    <property type="entry name" value="Proton_antipo_N"/>
    <property type="match status" value="1"/>
</dbReference>
<feature type="transmembrane region" description="Helical" evidence="6">
    <location>
        <begin position="313"/>
        <end position="335"/>
    </location>
</feature>
<dbReference type="PANTHER" id="PTHR42829:SF2">
    <property type="entry name" value="NADH-UBIQUINONE OXIDOREDUCTASE CHAIN 5"/>
    <property type="match status" value="1"/>
</dbReference>
<evidence type="ECO:0000256" key="1">
    <source>
        <dbReference type="ARBA" id="ARBA00004127"/>
    </source>
</evidence>
<dbReference type="GO" id="GO:0015990">
    <property type="term" value="P:electron transport coupled proton transport"/>
    <property type="evidence" value="ECO:0007669"/>
    <property type="project" value="TreeGrafter"/>
</dbReference>
<feature type="transmembrane region" description="Helical" evidence="6">
    <location>
        <begin position="285"/>
        <end position="304"/>
    </location>
</feature>
<feature type="transmembrane region" description="Helical" evidence="6">
    <location>
        <begin position="91"/>
        <end position="111"/>
    </location>
</feature>
<name>A0A2U2C1P9_9BACT</name>
<feature type="transmembrane region" description="Helical" evidence="6">
    <location>
        <begin position="509"/>
        <end position="527"/>
    </location>
</feature>
<organism evidence="9 10">
    <name type="scientific">Aliarcobacter skirrowii</name>
    <dbReference type="NCBI Taxonomy" id="28200"/>
    <lineage>
        <taxon>Bacteria</taxon>
        <taxon>Pseudomonadati</taxon>
        <taxon>Campylobacterota</taxon>
        <taxon>Epsilonproteobacteria</taxon>
        <taxon>Campylobacterales</taxon>
        <taxon>Arcobacteraceae</taxon>
        <taxon>Aliarcobacter</taxon>
    </lineage>
</organism>
<dbReference type="PRINTS" id="PR01434">
    <property type="entry name" value="NADHDHGNASE5"/>
</dbReference>
<feature type="transmembrane region" description="Helical" evidence="6">
    <location>
        <begin position="341"/>
        <end position="364"/>
    </location>
</feature>
<evidence type="ECO:0000256" key="3">
    <source>
        <dbReference type="ARBA" id="ARBA00022989"/>
    </source>
</evidence>
<feature type="transmembrane region" description="Helical" evidence="6">
    <location>
        <begin position="418"/>
        <end position="443"/>
    </location>
</feature>
<evidence type="ECO:0000259" key="8">
    <source>
        <dbReference type="Pfam" id="PF00662"/>
    </source>
</evidence>
<accession>A0A2U2C1P9</accession>
<dbReference type="GO" id="GO:0012505">
    <property type="term" value="C:endomembrane system"/>
    <property type="evidence" value="ECO:0007669"/>
    <property type="project" value="UniProtKB-SubCell"/>
</dbReference>
<feature type="transmembrane region" description="Helical" evidence="6">
    <location>
        <begin position="464"/>
        <end position="489"/>
    </location>
</feature>
<dbReference type="PANTHER" id="PTHR42829">
    <property type="entry name" value="NADH-UBIQUINONE OXIDOREDUCTASE CHAIN 5"/>
    <property type="match status" value="1"/>
</dbReference>
<feature type="transmembrane region" description="Helical" evidence="6">
    <location>
        <begin position="257"/>
        <end position="279"/>
    </location>
</feature>
<evidence type="ECO:0000313" key="10">
    <source>
        <dbReference type="Proteomes" id="UP000245014"/>
    </source>
</evidence>
<dbReference type="GO" id="GO:0042773">
    <property type="term" value="P:ATP synthesis coupled electron transport"/>
    <property type="evidence" value="ECO:0007669"/>
    <property type="project" value="InterPro"/>
</dbReference>
<dbReference type="GO" id="GO:0008137">
    <property type="term" value="F:NADH dehydrogenase (ubiquinone) activity"/>
    <property type="evidence" value="ECO:0007669"/>
    <property type="project" value="InterPro"/>
</dbReference>
<evidence type="ECO:0000256" key="4">
    <source>
        <dbReference type="ARBA" id="ARBA00023136"/>
    </source>
</evidence>
<evidence type="ECO:0000259" key="7">
    <source>
        <dbReference type="Pfam" id="PF00361"/>
    </source>
</evidence>
<dbReference type="NCBIfam" id="NF005141">
    <property type="entry name" value="PRK06590.1"/>
    <property type="match status" value="1"/>
</dbReference>
<feature type="transmembrane region" description="Helical" evidence="6">
    <location>
        <begin position="605"/>
        <end position="625"/>
    </location>
</feature>
<dbReference type="NCBIfam" id="TIGR01974">
    <property type="entry name" value="NDH_I_L"/>
    <property type="match status" value="1"/>
</dbReference>
<evidence type="ECO:0000256" key="6">
    <source>
        <dbReference type="SAM" id="Phobius"/>
    </source>
</evidence>
<dbReference type="InterPro" id="IPR001516">
    <property type="entry name" value="Proton_antipo_N"/>
</dbReference>
<dbReference type="GO" id="GO:0016020">
    <property type="term" value="C:membrane"/>
    <property type="evidence" value="ECO:0007669"/>
    <property type="project" value="UniProtKB-SubCell"/>
</dbReference>
<dbReference type="PRINTS" id="PR01435">
    <property type="entry name" value="NPOXDRDTASE5"/>
</dbReference>
<keyword evidence="4 6" id="KW-0472">Membrane</keyword>
<evidence type="ECO:0000313" key="9">
    <source>
        <dbReference type="EMBL" id="PWE22255.1"/>
    </source>
</evidence>
<dbReference type="Gene3D" id="1.20.5.2700">
    <property type="match status" value="1"/>
</dbReference>
<feature type="transmembrane region" description="Helical" evidence="6">
    <location>
        <begin position="376"/>
        <end position="398"/>
    </location>
</feature>
<evidence type="ECO:0000256" key="2">
    <source>
        <dbReference type="ARBA" id="ARBA00022692"/>
    </source>
</evidence>
<dbReference type="InterPro" id="IPR018393">
    <property type="entry name" value="NADHpl_OxRdtase_5_subgr"/>
</dbReference>
<feature type="transmembrane region" description="Helical" evidence="6">
    <location>
        <begin position="146"/>
        <end position="165"/>
    </location>
</feature>
<feature type="domain" description="NADH-Ubiquinone oxidoreductase (complex I) chain 5 N-terminal" evidence="8">
    <location>
        <begin position="74"/>
        <end position="124"/>
    </location>
</feature>
<comment type="subcellular location">
    <subcellularLocation>
        <location evidence="1">Endomembrane system</location>
        <topology evidence="1">Multi-pass membrane protein</topology>
    </subcellularLocation>
    <subcellularLocation>
        <location evidence="5">Membrane</location>
        <topology evidence="5">Multi-pass membrane protein</topology>
    </subcellularLocation>
</comment>
<feature type="transmembrane region" description="Helical" evidence="6">
    <location>
        <begin position="6"/>
        <end position="26"/>
    </location>
</feature>
<dbReference type="Pfam" id="PF00361">
    <property type="entry name" value="Proton_antipo_M"/>
    <property type="match status" value="1"/>
</dbReference>
<dbReference type="RefSeq" id="WP_109065410.1">
    <property type="nucleotide sequence ID" value="NZ_QEYG01000005.1"/>
</dbReference>
<evidence type="ECO:0000256" key="5">
    <source>
        <dbReference type="RuleBase" id="RU000320"/>
    </source>
</evidence>
<keyword evidence="2 5" id="KW-0812">Transmembrane</keyword>